<keyword evidence="4" id="KW-1185">Reference proteome</keyword>
<evidence type="ECO:0000313" key="3">
    <source>
        <dbReference type="EMBL" id="SDS77718.1"/>
    </source>
</evidence>
<feature type="region of interest" description="Disordered" evidence="1">
    <location>
        <begin position="1"/>
        <end position="33"/>
    </location>
</feature>
<proteinExistence type="predicted"/>
<feature type="compositionally biased region" description="Basic and acidic residues" evidence="1">
    <location>
        <begin position="14"/>
        <end position="31"/>
    </location>
</feature>
<reference evidence="4" key="1">
    <citation type="submission" date="2016-10" db="EMBL/GenBank/DDBJ databases">
        <authorList>
            <person name="Varghese N."/>
            <person name="Submissions S."/>
        </authorList>
    </citation>
    <scope>NUCLEOTIDE SEQUENCE [LARGE SCALE GENOMIC DNA]</scope>
    <source>
        <strain evidence="4">GAS369</strain>
    </source>
</reference>
<feature type="transmembrane region" description="Helical" evidence="2">
    <location>
        <begin position="60"/>
        <end position="81"/>
    </location>
</feature>
<dbReference type="Proteomes" id="UP000243904">
    <property type="component" value="Chromosome I"/>
</dbReference>
<sequence>MSAMASSNDAPTRSPEEESVRAPPADRRAEAEPSVIDARWVDISQVAPPLLSEPNPVPRGAVVVLVFIVSVLMLAVIEILFRVALGAFGKEDCAAA</sequence>
<keyword evidence="2" id="KW-1133">Transmembrane helix</keyword>
<organism evidence="3 4">
    <name type="scientific">Bradyrhizobium canariense</name>
    <dbReference type="NCBI Taxonomy" id="255045"/>
    <lineage>
        <taxon>Bacteria</taxon>
        <taxon>Pseudomonadati</taxon>
        <taxon>Pseudomonadota</taxon>
        <taxon>Alphaproteobacteria</taxon>
        <taxon>Hyphomicrobiales</taxon>
        <taxon>Nitrobacteraceae</taxon>
        <taxon>Bradyrhizobium</taxon>
    </lineage>
</organism>
<gene>
    <name evidence="3" type="ORF">SAMN05444158_3169</name>
</gene>
<keyword evidence="2" id="KW-0812">Transmembrane</keyword>
<evidence type="ECO:0000256" key="2">
    <source>
        <dbReference type="SAM" id="Phobius"/>
    </source>
</evidence>
<accession>A0A1H1UYU1</accession>
<dbReference type="EMBL" id="LT629750">
    <property type="protein sequence ID" value="SDS77718.1"/>
    <property type="molecule type" value="Genomic_DNA"/>
</dbReference>
<feature type="compositionally biased region" description="Polar residues" evidence="1">
    <location>
        <begin position="1"/>
        <end position="11"/>
    </location>
</feature>
<evidence type="ECO:0000256" key="1">
    <source>
        <dbReference type="SAM" id="MobiDB-lite"/>
    </source>
</evidence>
<dbReference type="AlphaFoldDB" id="A0A1H1UYU1"/>
<name>A0A1H1UYU1_9BRAD</name>
<keyword evidence="2" id="KW-0472">Membrane</keyword>
<protein>
    <submittedName>
        <fullName evidence="3">Uncharacterized protein</fullName>
    </submittedName>
</protein>
<evidence type="ECO:0000313" key="4">
    <source>
        <dbReference type="Proteomes" id="UP000243904"/>
    </source>
</evidence>